<dbReference type="PANTHER" id="PTHR47354">
    <property type="entry name" value="NADH OXIDOREDUCTASE HCR"/>
    <property type="match status" value="1"/>
</dbReference>
<accession>A0A1F8DTR5</accession>
<dbReference type="PRINTS" id="PR00371">
    <property type="entry name" value="FPNCR"/>
</dbReference>
<dbReference type="Gene3D" id="3.40.50.80">
    <property type="entry name" value="Nucleotide-binding domain of ferredoxin-NADP reductase (FNR) module"/>
    <property type="match status" value="1"/>
</dbReference>
<comment type="caution">
    <text evidence="2">The sequence shown here is derived from an EMBL/GenBank/DDBJ whole genome shotgun (WGS) entry which is preliminary data.</text>
</comment>
<evidence type="ECO:0000313" key="3">
    <source>
        <dbReference type="Proteomes" id="UP000177029"/>
    </source>
</evidence>
<dbReference type="InterPro" id="IPR008333">
    <property type="entry name" value="Cbr1-like_FAD-bd_dom"/>
</dbReference>
<dbReference type="PANTHER" id="PTHR47354:SF5">
    <property type="entry name" value="PROTEIN RFBI"/>
    <property type="match status" value="1"/>
</dbReference>
<dbReference type="InterPro" id="IPR039261">
    <property type="entry name" value="FNR_nucleotide-bd"/>
</dbReference>
<dbReference type="AlphaFoldDB" id="A0A1F8DTR5"/>
<proteinExistence type="predicted"/>
<reference evidence="2 3" key="1">
    <citation type="journal article" date="2016" name="Nat. Commun.">
        <title>Thousands of microbial genomes shed light on interconnected biogeochemical processes in an aquifer system.</title>
        <authorList>
            <person name="Anantharaman K."/>
            <person name="Brown C.T."/>
            <person name="Hug L.A."/>
            <person name="Sharon I."/>
            <person name="Castelle C.J."/>
            <person name="Probst A.J."/>
            <person name="Thomas B.C."/>
            <person name="Singh A."/>
            <person name="Wilkins M.J."/>
            <person name="Karaoz U."/>
            <person name="Brodie E.L."/>
            <person name="Williams K.H."/>
            <person name="Hubbard S.S."/>
            <person name="Banfield J.F."/>
        </authorList>
    </citation>
    <scope>NUCLEOTIDE SEQUENCE [LARGE SCALE GENOMIC DNA]</scope>
</reference>
<dbReference type="STRING" id="1802555.A2755_00450"/>
<name>A0A1F8DTR5_9BACT</name>
<dbReference type="CDD" id="cd00322">
    <property type="entry name" value="FNR_like"/>
    <property type="match status" value="1"/>
</dbReference>
<evidence type="ECO:0000313" key="2">
    <source>
        <dbReference type="EMBL" id="OGM91806.1"/>
    </source>
</evidence>
<dbReference type="Pfam" id="PF00970">
    <property type="entry name" value="FAD_binding_6"/>
    <property type="match status" value="1"/>
</dbReference>
<dbReference type="GO" id="GO:0016491">
    <property type="term" value="F:oxidoreductase activity"/>
    <property type="evidence" value="ECO:0007669"/>
    <property type="project" value="InterPro"/>
</dbReference>
<dbReference type="EMBL" id="MGIP01000006">
    <property type="protein sequence ID" value="OGM91806.1"/>
    <property type="molecule type" value="Genomic_DNA"/>
</dbReference>
<protein>
    <recommendedName>
        <fullName evidence="1">FAD-binding FR-type domain-containing protein</fullName>
    </recommendedName>
</protein>
<dbReference type="Gene3D" id="2.40.30.10">
    <property type="entry name" value="Translation factors"/>
    <property type="match status" value="1"/>
</dbReference>
<dbReference type="PROSITE" id="PS51384">
    <property type="entry name" value="FAD_FR"/>
    <property type="match status" value="1"/>
</dbReference>
<dbReference type="InterPro" id="IPR001433">
    <property type="entry name" value="OxRdtase_FAD/NAD-bd"/>
</dbReference>
<dbReference type="PRINTS" id="PR00410">
    <property type="entry name" value="PHEHYDRXLASE"/>
</dbReference>
<dbReference type="SUPFAM" id="SSF63380">
    <property type="entry name" value="Riboflavin synthase domain-like"/>
    <property type="match status" value="1"/>
</dbReference>
<dbReference type="InterPro" id="IPR017927">
    <property type="entry name" value="FAD-bd_FR_type"/>
</dbReference>
<dbReference type="InterPro" id="IPR001709">
    <property type="entry name" value="Flavoprot_Pyr_Nucl_cyt_Rdtase"/>
</dbReference>
<dbReference type="InterPro" id="IPR017938">
    <property type="entry name" value="Riboflavin_synthase-like_b-brl"/>
</dbReference>
<dbReference type="InterPro" id="IPR050415">
    <property type="entry name" value="MRET"/>
</dbReference>
<feature type="domain" description="FAD-binding FR-type" evidence="1">
    <location>
        <begin position="1"/>
        <end position="101"/>
    </location>
</feature>
<dbReference type="SUPFAM" id="SSF52343">
    <property type="entry name" value="Ferredoxin reductase-like, C-terminal NADP-linked domain"/>
    <property type="match status" value="1"/>
</dbReference>
<evidence type="ECO:0000259" key="1">
    <source>
        <dbReference type="PROSITE" id="PS51384"/>
    </source>
</evidence>
<organism evidence="2 3">
    <name type="scientific">Candidatus Wolfebacteria bacterium RIFCSPHIGHO2_01_FULL_48_22</name>
    <dbReference type="NCBI Taxonomy" id="1802555"/>
    <lineage>
        <taxon>Bacteria</taxon>
        <taxon>Candidatus Wolfeibacteriota</taxon>
    </lineage>
</organism>
<dbReference type="Pfam" id="PF00175">
    <property type="entry name" value="NAD_binding_1"/>
    <property type="match status" value="1"/>
</dbReference>
<dbReference type="Proteomes" id="UP000177029">
    <property type="component" value="Unassembled WGS sequence"/>
</dbReference>
<sequence>MKCTLIHTQQETSDVRSFLLEPERPIVWEAGQYMHYILPHEDQDDRKADRYFTISAAPFEKNVRITTRFSEKGSSFKKALKALKIGDHIEAEGPEGDFTLRDPSEGFVCIAGGIGITPFRSILVEADHAQKDIKGKLLYTNRNDEFVFRKELDDIASRHAGFHITHYVDPNRIGEKEIRSAAPDIAKPTFYVSGPEPMAVFYEKMLLGMGVPTEHIKKDDFPGYEWE</sequence>
<gene>
    <name evidence="2" type="ORF">A2755_00450</name>
</gene>